<keyword evidence="5 12" id="KW-0812">Transmembrane</keyword>
<feature type="transmembrane region" description="Helical" evidence="12">
    <location>
        <begin position="467"/>
        <end position="489"/>
    </location>
</feature>
<dbReference type="InterPro" id="IPR038377">
    <property type="entry name" value="Na/Glc_symporter_sf"/>
</dbReference>
<dbReference type="AlphaFoldDB" id="A0A517M2J5"/>
<reference evidence="13 14" key="1">
    <citation type="submission" date="2019-02" db="EMBL/GenBank/DDBJ databases">
        <title>Deep-cultivation of Planctomycetes and their phenomic and genomic characterization uncovers novel biology.</title>
        <authorList>
            <person name="Wiegand S."/>
            <person name="Jogler M."/>
            <person name="Boedeker C."/>
            <person name="Pinto D."/>
            <person name="Vollmers J."/>
            <person name="Rivas-Marin E."/>
            <person name="Kohn T."/>
            <person name="Peeters S.H."/>
            <person name="Heuer A."/>
            <person name="Rast P."/>
            <person name="Oberbeckmann S."/>
            <person name="Bunk B."/>
            <person name="Jeske O."/>
            <person name="Meyerdierks A."/>
            <person name="Storesund J.E."/>
            <person name="Kallscheuer N."/>
            <person name="Luecker S."/>
            <person name="Lage O.M."/>
            <person name="Pohl T."/>
            <person name="Merkel B.J."/>
            <person name="Hornburger P."/>
            <person name="Mueller R.-W."/>
            <person name="Bruemmer F."/>
            <person name="Labrenz M."/>
            <person name="Spormann A.M."/>
            <person name="Op den Camp H."/>
            <person name="Overmann J."/>
            <person name="Amann R."/>
            <person name="Jetten M.S.M."/>
            <person name="Mascher T."/>
            <person name="Medema M.H."/>
            <person name="Devos D.P."/>
            <person name="Kaster A.-K."/>
            <person name="Ovreas L."/>
            <person name="Rohde M."/>
            <person name="Galperin M.Y."/>
            <person name="Jogler C."/>
        </authorList>
    </citation>
    <scope>NUCLEOTIDE SEQUENCE [LARGE SCALE GENOMIC DNA]</scope>
    <source>
        <strain evidence="13 14">EC9</strain>
    </source>
</reference>
<evidence type="ECO:0000256" key="10">
    <source>
        <dbReference type="ARBA" id="ARBA00023201"/>
    </source>
</evidence>
<evidence type="ECO:0000256" key="2">
    <source>
        <dbReference type="ARBA" id="ARBA00006434"/>
    </source>
</evidence>
<comment type="similarity">
    <text evidence="2 11">Belongs to the sodium:solute symporter (SSF) (TC 2.A.21) family.</text>
</comment>
<dbReference type="EMBL" id="CP036261">
    <property type="protein sequence ID" value="QDS89095.1"/>
    <property type="molecule type" value="Genomic_DNA"/>
</dbReference>
<keyword evidence="8" id="KW-0406">Ion transport</keyword>
<dbReference type="Gene3D" id="1.20.1730.10">
    <property type="entry name" value="Sodium/glucose cotransporter"/>
    <property type="match status" value="1"/>
</dbReference>
<feature type="transmembrane region" description="Helical" evidence="12">
    <location>
        <begin position="261"/>
        <end position="280"/>
    </location>
</feature>
<evidence type="ECO:0000256" key="7">
    <source>
        <dbReference type="ARBA" id="ARBA00023053"/>
    </source>
</evidence>
<feature type="transmembrane region" description="Helical" evidence="12">
    <location>
        <begin position="301"/>
        <end position="326"/>
    </location>
</feature>
<evidence type="ECO:0000256" key="5">
    <source>
        <dbReference type="ARBA" id="ARBA00022692"/>
    </source>
</evidence>
<evidence type="ECO:0000256" key="6">
    <source>
        <dbReference type="ARBA" id="ARBA00022989"/>
    </source>
</evidence>
<evidence type="ECO:0000256" key="8">
    <source>
        <dbReference type="ARBA" id="ARBA00023065"/>
    </source>
</evidence>
<accession>A0A517M2J5</accession>
<feature type="transmembrane region" description="Helical" evidence="12">
    <location>
        <begin position="405"/>
        <end position="423"/>
    </location>
</feature>
<comment type="subcellular location">
    <subcellularLocation>
        <location evidence="1">Cell membrane</location>
        <topology evidence="1">Multi-pass membrane protein</topology>
    </subcellularLocation>
</comment>
<dbReference type="Pfam" id="PF00474">
    <property type="entry name" value="SSF"/>
    <property type="match status" value="1"/>
</dbReference>
<evidence type="ECO:0000256" key="3">
    <source>
        <dbReference type="ARBA" id="ARBA00022448"/>
    </source>
</evidence>
<dbReference type="InterPro" id="IPR051163">
    <property type="entry name" value="Sodium:Solute_Symporter_SSF"/>
</dbReference>
<feature type="transmembrane region" description="Helical" evidence="12">
    <location>
        <begin position="75"/>
        <end position="94"/>
    </location>
</feature>
<organism evidence="13 14">
    <name type="scientific">Rosistilla ulvae</name>
    <dbReference type="NCBI Taxonomy" id="1930277"/>
    <lineage>
        <taxon>Bacteria</taxon>
        <taxon>Pseudomonadati</taxon>
        <taxon>Planctomycetota</taxon>
        <taxon>Planctomycetia</taxon>
        <taxon>Pirellulales</taxon>
        <taxon>Pirellulaceae</taxon>
        <taxon>Rosistilla</taxon>
    </lineage>
</organism>
<feature type="transmembrane region" description="Helical" evidence="12">
    <location>
        <begin position="443"/>
        <end position="460"/>
    </location>
</feature>
<dbReference type="GO" id="GO:0015293">
    <property type="term" value="F:symporter activity"/>
    <property type="evidence" value="ECO:0007669"/>
    <property type="project" value="TreeGrafter"/>
</dbReference>
<dbReference type="GO" id="GO:0006814">
    <property type="term" value="P:sodium ion transport"/>
    <property type="evidence" value="ECO:0007669"/>
    <property type="project" value="UniProtKB-KW"/>
</dbReference>
<feature type="transmembrane region" description="Helical" evidence="12">
    <location>
        <begin position="346"/>
        <end position="371"/>
    </location>
</feature>
<feature type="transmembrane region" description="Helical" evidence="12">
    <location>
        <begin position="38"/>
        <end position="55"/>
    </location>
</feature>
<evidence type="ECO:0000256" key="4">
    <source>
        <dbReference type="ARBA" id="ARBA00022475"/>
    </source>
</evidence>
<keyword evidence="3" id="KW-0813">Transport</keyword>
<evidence type="ECO:0000313" key="14">
    <source>
        <dbReference type="Proteomes" id="UP000319557"/>
    </source>
</evidence>
<evidence type="ECO:0000256" key="1">
    <source>
        <dbReference type="ARBA" id="ARBA00004651"/>
    </source>
</evidence>
<feature type="transmembrane region" description="Helical" evidence="12">
    <location>
        <begin position="213"/>
        <end position="232"/>
    </location>
</feature>
<keyword evidence="9 12" id="KW-0472">Membrane</keyword>
<dbReference type="Proteomes" id="UP000319557">
    <property type="component" value="Chromosome"/>
</dbReference>
<dbReference type="InterPro" id="IPR001734">
    <property type="entry name" value="Na/solute_symporter"/>
</dbReference>
<dbReference type="PANTHER" id="PTHR42985:SF40">
    <property type="entry name" value="LD47995P-RELATED"/>
    <property type="match status" value="1"/>
</dbReference>
<sequence length="544" mass="58223">MGCGLLYGWWSISASPPNLAFLASIPETTRSGLTTIDYVVIALYGVVTMTIGWYMSRKNESAKEYFVGSGHMNPFLVGVSLFVTLLSTISYLSMPGEVIGKGPVYLTRVFAYPLAFLFVGYILLPVYMRQRTTSAYELLENKLGLSVRLLGACLFIVLRIVWMSLLIYLSAKAMTVMLGIGEEWIPGLVVATGVATIIYTSMGGFRAVIITDFLQACFLLAGILCVLALVTLRTGIDWIPNEVQPHWDSQPIISFDPATRVTVLGTILSTWMFLICTSGGDQTAIQRFMSTKDARSARTASLFQAISAMVVSVLLGITGFAILHYCNVFQDRIPFDLSTTEGADSIFPWFIANELPAGIAGLVVAAMFAAAMSSLDSGINSIAAVTISDFFGRLGFHPKSEKSHLRLAQTIALTVGVSVVLGSSQIGNVPGNITAVTNKTANLLAPTLFCLFIFALFIPFSRTIGVWAGAIAGTTVAILAAFSGPIFGYLDDGRDPISFQWIAPLSVAVNLGIGSAVSLLPIPHKQNSSTARDASVSTSSAEGN</sequence>
<keyword evidence="4" id="KW-1003">Cell membrane</keyword>
<feature type="transmembrane region" description="Helical" evidence="12">
    <location>
        <begin position="149"/>
        <end position="171"/>
    </location>
</feature>
<evidence type="ECO:0000256" key="9">
    <source>
        <dbReference type="ARBA" id="ARBA00023136"/>
    </source>
</evidence>
<dbReference type="GO" id="GO:0005886">
    <property type="term" value="C:plasma membrane"/>
    <property type="evidence" value="ECO:0007669"/>
    <property type="project" value="UniProtKB-SubCell"/>
</dbReference>
<feature type="transmembrane region" description="Helical" evidence="12">
    <location>
        <begin position="109"/>
        <end position="128"/>
    </location>
</feature>
<keyword evidence="7" id="KW-0915">Sodium</keyword>
<keyword evidence="14" id="KW-1185">Reference proteome</keyword>
<proteinExistence type="inferred from homology"/>
<dbReference type="PROSITE" id="PS50283">
    <property type="entry name" value="NA_SOLUT_SYMP_3"/>
    <property type="match status" value="1"/>
</dbReference>
<feature type="transmembrane region" description="Helical" evidence="12">
    <location>
        <begin position="183"/>
        <end position="201"/>
    </location>
</feature>
<evidence type="ECO:0000313" key="13">
    <source>
        <dbReference type="EMBL" id="QDS89095.1"/>
    </source>
</evidence>
<protein>
    <submittedName>
        <fullName evidence="13">Sodium/glucose cotransporter</fullName>
    </submittedName>
</protein>
<feature type="transmembrane region" description="Helical" evidence="12">
    <location>
        <begin position="501"/>
        <end position="522"/>
    </location>
</feature>
<evidence type="ECO:0000256" key="11">
    <source>
        <dbReference type="RuleBase" id="RU362091"/>
    </source>
</evidence>
<keyword evidence="6 12" id="KW-1133">Transmembrane helix</keyword>
<dbReference type="PANTHER" id="PTHR42985">
    <property type="entry name" value="SODIUM-COUPLED MONOCARBOXYLATE TRANSPORTER"/>
    <property type="match status" value="1"/>
</dbReference>
<gene>
    <name evidence="13" type="primary">sglT_4</name>
    <name evidence="13" type="ORF">EC9_32920</name>
</gene>
<dbReference type="KEGG" id="ruv:EC9_32920"/>
<name>A0A517M2J5_9BACT</name>
<evidence type="ECO:0000256" key="12">
    <source>
        <dbReference type="SAM" id="Phobius"/>
    </source>
</evidence>
<keyword evidence="10" id="KW-0739">Sodium transport</keyword>